<protein>
    <submittedName>
        <fullName evidence="1">PRP18 pre-mRNA processing factor 18 homolog (Yeast), isoform CRA_a</fullName>
    </submittedName>
</protein>
<reference evidence="2" key="1">
    <citation type="submission" date="2005-09" db="EMBL/GenBank/DDBJ databases">
        <authorList>
            <person name="Mural R.J."/>
            <person name="Li P.W."/>
            <person name="Adams M.D."/>
            <person name="Amanatides P.G."/>
            <person name="Baden-Tillson H."/>
            <person name="Barnstead M."/>
            <person name="Chin S.H."/>
            <person name="Dew I."/>
            <person name="Evans C.A."/>
            <person name="Ferriera S."/>
            <person name="Flanigan M."/>
            <person name="Fosler C."/>
            <person name="Glodek A."/>
            <person name="Gu Z."/>
            <person name="Holt R.A."/>
            <person name="Jennings D."/>
            <person name="Kraft C.L."/>
            <person name="Lu F."/>
            <person name="Nguyen T."/>
            <person name="Nusskern D.R."/>
            <person name="Pfannkoch C.M."/>
            <person name="Sitter C."/>
            <person name="Sutton G.G."/>
            <person name="Venter J.C."/>
            <person name="Wang Z."/>
            <person name="Woodage T."/>
            <person name="Zheng X.H."/>
            <person name="Zhong F."/>
        </authorList>
    </citation>
    <scope>NUCLEOTIDE SEQUENCE [LARGE SCALE GENOMIC DNA]</scope>
    <source>
        <strain>BN</strain>
        <strain evidence="2">Sprague-Dawley</strain>
    </source>
</reference>
<proteinExistence type="predicted"/>
<dbReference type="Proteomes" id="UP000234681">
    <property type="component" value="Chromosome 17"/>
</dbReference>
<organism evidence="1 2">
    <name type="scientific">Rattus norvegicus</name>
    <name type="common">Rat</name>
    <dbReference type="NCBI Taxonomy" id="10116"/>
    <lineage>
        <taxon>Eukaryota</taxon>
        <taxon>Metazoa</taxon>
        <taxon>Chordata</taxon>
        <taxon>Craniata</taxon>
        <taxon>Vertebrata</taxon>
        <taxon>Euteleostomi</taxon>
        <taxon>Mammalia</taxon>
        <taxon>Eutheria</taxon>
        <taxon>Euarchontoglires</taxon>
        <taxon>Glires</taxon>
        <taxon>Rodentia</taxon>
        <taxon>Myomorpha</taxon>
        <taxon>Muroidea</taxon>
        <taxon>Muridae</taxon>
        <taxon>Murinae</taxon>
        <taxon>Rattus</taxon>
    </lineage>
</organism>
<gene>
    <name evidence="1" type="primary">Pprf18</name>
    <name evidence="1" type="ORF">rCG_55890</name>
</gene>
<accession>A6JM02</accession>
<evidence type="ECO:0000313" key="2">
    <source>
        <dbReference type="Proteomes" id="UP000234681"/>
    </source>
</evidence>
<dbReference type="EMBL" id="CH473990">
    <property type="protein sequence ID" value="EDL78678.1"/>
    <property type="molecule type" value="Genomic_DNA"/>
</dbReference>
<sequence length="51" mass="6210">MDILKSEILRKRQLVEDRNLLVENKKYFKRSELAKKEEEAYFERCGYKTLG</sequence>
<dbReference type="AlphaFoldDB" id="A6JM02"/>
<evidence type="ECO:0000313" key="1">
    <source>
        <dbReference type="EMBL" id="EDL78678.1"/>
    </source>
</evidence>
<name>A6JM02_RAT</name>